<keyword evidence="5" id="KW-0809">Transit peptide</keyword>
<dbReference type="GO" id="GO:0005737">
    <property type="term" value="C:cytoplasm"/>
    <property type="evidence" value="ECO:0007669"/>
    <property type="project" value="TreeGrafter"/>
</dbReference>
<proteinExistence type="predicted"/>
<dbReference type="SUPFAM" id="SSF51905">
    <property type="entry name" value="FAD/NAD(P)-binding domain"/>
    <property type="match status" value="1"/>
</dbReference>
<dbReference type="PANTHER" id="PTHR43557:SF4">
    <property type="entry name" value="APOPTOSIS-INDUCING FACTOR 1, MITOCHONDRIAL"/>
    <property type="match status" value="1"/>
</dbReference>
<dbReference type="GO" id="GO:0012501">
    <property type="term" value="P:programmed cell death"/>
    <property type="evidence" value="ECO:0007669"/>
    <property type="project" value="TreeGrafter"/>
</dbReference>
<dbReference type="Pfam" id="PF07992">
    <property type="entry name" value="Pyr_redox_2"/>
    <property type="match status" value="1"/>
</dbReference>
<name>A0A934UV80_9MICO</name>
<evidence type="ECO:0000256" key="8">
    <source>
        <dbReference type="ARBA" id="ARBA00047786"/>
    </source>
</evidence>
<evidence type="ECO:0000259" key="10">
    <source>
        <dbReference type="Pfam" id="PF14721"/>
    </source>
</evidence>
<keyword evidence="12" id="KW-1185">Reference proteome</keyword>
<comment type="caution">
    <text evidence="11">The sequence shown here is derived from an EMBL/GenBank/DDBJ whole genome shotgun (WGS) entry which is preliminary data.</text>
</comment>
<evidence type="ECO:0000256" key="5">
    <source>
        <dbReference type="ARBA" id="ARBA00022946"/>
    </source>
</evidence>
<dbReference type="Proteomes" id="UP000608530">
    <property type="component" value="Unassembled WGS sequence"/>
</dbReference>
<feature type="domain" description="FAD/NAD(P)-binding" evidence="9">
    <location>
        <begin position="7"/>
        <end position="300"/>
    </location>
</feature>
<dbReference type="Gene3D" id="3.50.50.60">
    <property type="entry name" value="FAD/NAD(P)-binding domain"/>
    <property type="match status" value="2"/>
</dbReference>
<keyword evidence="2" id="KW-0285">Flavoprotein</keyword>
<accession>A0A934UV80</accession>
<organism evidence="11 12">
    <name type="scientific">Leucobacter chromiisoli</name>
    <dbReference type="NCBI Taxonomy" id="2796471"/>
    <lineage>
        <taxon>Bacteria</taxon>
        <taxon>Bacillati</taxon>
        <taxon>Actinomycetota</taxon>
        <taxon>Actinomycetes</taxon>
        <taxon>Micrococcales</taxon>
        <taxon>Microbacteriaceae</taxon>
        <taxon>Leucobacter</taxon>
    </lineage>
</organism>
<dbReference type="InterPro" id="IPR029324">
    <property type="entry name" value="AIF_C"/>
</dbReference>
<evidence type="ECO:0000256" key="4">
    <source>
        <dbReference type="ARBA" id="ARBA00022827"/>
    </source>
</evidence>
<dbReference type="GO" id="GO:0071949">
    <property type="term" value="F:FAD binding"/>
    <property type="evidence" value="ECO:0007669"/>
    <property type="project" value="TreeGrafter"/>
</dbReference>
<dbReference type="InterPro" id="IPR023753">
    <property type="entry name" value="FAD/NAD-binding_dom"/>
</dbReference>
<comment type="catalytic activity">
    <reaction evidence="8">
        <text>A + NADH + H(+) = AH2 + NAD(+)</text>
        <dbReference type="Rhea" id="RHEA:11356"/>
        <dbReference type="ChEBI" id="CHEBI:13193"/>
        <dbReference type="ChEBI" id="CHEBI:15378"/>
        <dbReference type="ChEBI" id="CHEBI:17499"/>
        <dbReference type="ChEBI" id="CHEBI:57540"/>
        <dbReference type="ChEBI" id="CHEBI:57945"/>
    </reaction>
</comment>
<protein>
    <submittedName>
        <fullName evidence="11">NAD(P)/FAD-dependent oxidoreductase</fullName>
    </submittedName>
</protein>
<evidence type="ECO:0000259" key="9">
    <source>
        <dbReference type="Pfam" id="PF07992"/>
    </source>
</evidence>
<gene>
    <name evidence="11" type="ORF">JD276_11355</name>
</gene>
<feature type="domain" description="Mitochondrial apoptosis-inducing factor C-terminal" evidence="10">
    <location>
        <begin position="303"/>
        <end position="347"/>
    </location>
</feature>
<dbReference type="InterPro" id="IPR050446">
    <property type="entry name" value="FAD-oxidoreductase/Apoptosis"/>
</dbReference>
<dbReference type="Pfam" id="PF14721">
    <property type="entry name" value="AIF_C"/>
    <property type="match status" value="1"/>
</dbReference>
<keyword evidence="6" id="KW-0560">Oxidoreductase</keyword>
<dbReference type="SMART" id="SM01353">
    <property type="entry name" value="AIF_C"/>
    <property type="match status" value="1"/>
</dbReference>
<dbReference type="PRINTS" id="PR00368">
    <property type="entry name" value="FADPNR"/>
</dbReference>
<evidence type="ECO:0000256" key="6">
    <source>
        <dbReference type="ARBA" id="ARBA00023002"/>
    </source>
</evidence>
<dbReference type="PRINTS" id="PR00469">
    <property type="entry name" value="PNDRDTASEII"/>
</dbReference>
<evidence type="ECO:0000313" key="12">
    <source>
        <dbReference type="Proteomes" id="UP000608530"/>
    </source>
</evidence>
<dbReference type="EMBL" id="JAEHOH010000014">
    <property type="protein sequence ID" value="MBK0419630.1"/>
    <property type="molecule type" value="Genomic_DNA"/>
</dbReference>
<dbReference type="GO" id="GO:0046983">
    <property type="term" value="F:protein dimerization activity"/>
    <property type="evidence" value="ECO:0007669"/>
    <property type="project" value="InterPro"/>
</dbReference>
<keyword evidence="3" id="KW-0053">Apoptosis</keyword>
<evidence type="ECO:0000256" key="1">
    <source>
        <dbReference type="ARBA" id="ARBA00001974"/>
    </source>
</evidence>
<dbReference type="InterPro" id="IPR036188">
    <property type="entry name" value="FAD/NAD-bd_sf"/>
</dbReference>
<dbReference type="InterPro" id="IPR016156">
    <property type="entry name" value="FAD/NAD-linked_Rdtase_dimer_sf"/>
</dbReference>
<evidence type="ECO:0000256" key="2">
    <source>
        <dbReference type="ARBA" id="ARBA00022630"/>
    </source>
</evidence>
<comment type="cofactor">
    <cofactor evidence="1">
        <name>FAD</name>
        <dbReference type="ChEBI" id="CHEBI:57692"/>
    </cofactor>
</comment>
<keyword evidence="4" id="KW-0274">FAD</keyword>
<dbReference type="Gene3D" id="3.30.390.30">
    <property type="match status" value="1"/>
</dbReference>
<dbReference type="GO" id="GO:0033108">
    <property type="term" value="P:mitochondrial respiratory chain complex assembly"/>
    <property type="evidence" value="ECO:0007669"/>
    <property type="project" value="TreeGrafter"/>
</dbReference>
<evidence type="ECO:0000256" key="3">
    <source>
        <dbReference type="ARBA" id="ARBA00022703"/>
    </source>
</evidence>
<dbReference type="GO" id="GO:0016174">
    <property type="term" value="F:NAD(P)H oxidase H2O2-forming activity"/>
    <property type="evidence" value="ECO:0007669"/>
    <property type="project" value="TreeGrafter"/>
</dbReference>
<evidence type="ECO:0000313" key="11">
    <source>
        <dbReference type="EMBL" id="MBK0419630.1"/>
    </source>
</evidence>
<dbReference type="RefSeq" id="WP_200115767.1">
    <property type="nucleotide sequence ID" value="NZ_JAEHOH010000014.1"/>
</dbReference>
<reference evidence="11" key="1">
    <citation type="submission" date="2020-12" db="EMBL/GenBank/DDBJ databases">
        <title>Leucobacter sp. CAS1, isolated from Chromium sludge.</title>
        <authorList>
            <person name="Xu Z."/>
        </authorList>
    </citation>
    <scope>NUCLEOTIDE SEQUENCE</scope>
    <source>
        <strain evidence="11">CSA1</strain>
    </source>
</reference>
<dbReference type="PANTHER" id="PTHR43557">
    <property type="entry name" value="APOPTOSIS-INDUCING FACTOR 1"/>
    <property type="match status" value="1"/>
</dbReference>
<sequence>MSDYSEYRYLIVGGGMVADSAARGIRELDAEGTIGIVAQEETPPVARPALSKKLWTDASFSFDDAWLDTEADTGATRHAGERAVSIDREDRVVRTENGLVLRYEQLLLATGGTPNALDLPEDERVVYYRSVEDYRRLRRLAGDHRLIAVIGGSFIGTELAAALVQNDTEAILIFPEPVLGGSVFPADLAHRFEGLYREAGVEHVPAARLEQGEAGEDGLELRLTNGDRVRCDAVVVGVGVTPNIGLAERAGLETGDGVLVDDRLRTSDDRIFAAGDIASYPDAILGRRRIEHVDNAVEMGHQAGRNLAGADEPYDHTPYFYSVVFGNRYEAVGTLDSSLETVEAWSEDREQGIVFYLDGARVAGVLLWNLSGRREEARRAIAEADAGDRDALKTRIPLRDAEED</sequence>
<keyword evidence="7" id="KW-0520">NAD</keyword>
<evidence type="ECO:0000256" key="7">
    <source>
        <dbReference type="ARBA" id="ARBA00023027"/>
    </source>
</evidence>
<dbReference type="AlphaFoldDB" id="A0A934UV80"/>
<dbReference type="SUPFAM" id="SSF55424">
    <property type="entry name" value="FAD/NAD-linked reductases, dimerisation (C-terminal) domain"/>
    <property type="match status" value="1"/>
</dbReference>